<evidence type="ECO:0000256" key="1">
    <source>
        <dbReference type="SAM" id="MobiDB-lite"/>
    </source>
</evidence>
<gene>
    <name evidence="4" type="ORF">BLA24_26505</name>
</gene>
<feature type="chain" id="PRO_5044380887" evidence="3">
    <location>
        <begin position="30"/>
        <end position="135"/>
    </location>
</feature>
<feature type="compositionally biased region" description="Polar residues" evidence="1">
    <location>
        <begin position="57"/>
        <end position="79"/>
    </location>
</feature>
<feature type="transmembrane region" description="Helical" evidence="2">
    <location>
        <begin position="104"/>
        <end position="123"/>
    </location>
</feature>
<keyword evidence="2" id="KW-1133">Transmembrane helix</keyword>
<evidence type="ECO:0000313" key="5">
    <source>
        <dbReference type="Proteomes" id="UP000222531"/>
    </source>
</evidence>
<keyword evidence="5" id="KW-1185">Reference proteome</keyword>
<proteinExistence type="predicted"/>
<accession>A0A2G1XEI0</accession>
<name>A0A2G1XEI0_STRCJ</name>
<dbReference type="EMBL" id="NHZO01000154">
    <property type="protein sequence ID" value="PHQ49579.1"/>
    <property type="molecule type" value="Genomic_DNA"/>
</dbReference>
<evidence type="ECO:0000256" key="2">
    <source>
        <dbReference type="SAM" id="Phobius"/>
    </source>
</evidence>
<comment type="caution">
    <text evidence="4">The sequence shown here is derived from an EMBL/GenBank/DDBJ whole genome shotgun (WGS) entry which is preliminary data.</text>
</comment>
<keyword evidence="2" id="KW-0472">Membrane</keyword>
<organism evidence="4 5">
    <name type="scientific">Streptomyces cinnamoneus</name>
    <name type="common">Streptoverticillium cinnamoneum</name>
    <dbReference type="NCBI Taxonomy" id="53446"/>
    <lineage>
        <taxon>Bacteria</taxon>
        <taxon>Bacillati</taxon>
        <taxon>Actinomycetota</taxon>
        <taxon>Actinomycetes</taxon>
        <taxon>Kitasatosporales</taxon>
        <taxon>Streptomycetaceae</taxon>
        <taxon>Streptomyces</taxon>
        <taxon>Streptomyces cinnamoneus group</taxon>
    </lineage>
</organism>
<dbReference type="Proteomes" id="UP000222531">
    <property type="component" value="Unassembled WGS sequence"/>
</dbReference>
<sequence>MTARPLLTAVAAGTLLSAVWFVPSANATAEQPVNRPPAASASPRPAPGTTGPGSAVGNANTTNAKSDMTAEANAQTNVPANAKGEAASADLALAATGGVDTTPYVFGGIALLAAGGALVTGAARRSRTALRRPSA</sequence>
<dbReference type="OrthoDB" id="4268100at2"/>
<dbReference type="RefSeq" id="WP_099201522.1">
    <property type="nucleotide sequence ID" value="NZ_JBIRXA010000003.1"/>
</dbReference>
<evidence type="ECO:0000256" key="3">
    <source>
        <dbReference type="SAM" id="SignalP"/>
    </source>
</evidence>
<keyword evidence="3" id="KW-0732">Signal</keyword>
<feature type="region of interest" description="Disordered" evidence="1">
    <location>
        <begin position="27"/>
        <end position="81"/>
    </location>
</feature>
<reference evidence="4 5" key="1">
    <citation type="journal article" date="2017" name="Biochemistry">
        <title>Identification of the Biosynthetic Pathway for the Antibiotic Bicyclomycin.</title>
        <authorList>
            <person name="Patteson J."/>
            <person name="Cai W."/>
            <person name="Johnson R.A."/>
            <person name="Santa Maria K."/>
            <person name="Li B."/>
        </authorList>
    </citation>
    <scope>NUCLEOTIDE SEQUENCE [LARGE SCALE GENOMIC DNA]</scope>
    <source>
        <strain evidence="4 5">ATCC 21532</strain>
    </source>
</reference>
<feature type="signal peptide" evidence="3">
    <location>
        <begin position="1"/>
        <end position="29"/>
    </location>
</feature>
<protein>
    <submittedName>
        <fullName evidence="4">Uncharacterized protein</fullName>
    </submittedName>
</protein>
<dbReference type="AlphaFoldDB" id="A0A2G1XEI0"/>
<evidence type="ECO:0000313" key="4">
    <source>
        <dbReference type="EMBL" id="PHQ49579.1"/>
    </source>
</evidence>
<keyword evidence="2" id="KW-0812">Transmembrane</keyword>